<name>A0A8K0UH28_9AGAR</name>
<evidence type="ECO:0000313" key="3">
    <source>
        <dbReference type="Proteomes" id="UP000813824"/>
    </source>
</evidence>
<evidence type="ECO:0000259" key="1">
    <source>
        <dbReference type="PROSITE" id="PS50011"/>
    </source>
</evidence>
<dbReference type="GO" id="GO:0005524">
    <property type="term" value="F:ATP binding"/>
    <property type="evidence" value="ECO:0007669"/>
    <property type="project" value="InterPro"/>
</dbReference>
<keyword evidence="3" id="KW-1185">Reference proteome</keyword>
<dbReference type="PANTHER" id="PTHR44167">
    <property type="entry name" value="OVARIAN-SPECIFIC SERINE/THREONINE-PROTEIN KINASE LOK-RELATED"/>
    <property type="match status" value="1"/>
</dbReference>
<sequence>MSFNSNTTNLAPSRLSRPKYDPTVLAPHEAFWRDHALWLKERGYQLRPRFQPGWVPSWLHGNSQDFLSMFEDRLVPMRGNIMDAVRISDGEMVAFKLISRDVHPYEVEISEFLNSEPLRSDPKNHCVPIIEVLEVPEQPNSFILVMPFLRFFDSPPFQTVGEVLEFLRQLFEGLQFMHHHHVAHRDCMGLNIMMDPRPMYPDMYHPDAWLLTRDLKHTAKYHSRTARPVRYYLIDFGLSRKYDATNTSPMEWPIWGGDKTVPEFQESDDECNPFPTDIYYLGNMIREYFFKKTDCLRFLSPLVDDMVQADPTKRPTIDQVVERFDALLLSVSSWRMRDRILYSRPTKLGHLLHGLPHVVRSLKHVIMRRKAMPTPPATAMHTFTL</sequence>
<dbReference type="PANTHER" id="PTHR44167:SF30">
    <property type="entry name" value="PHOSPHORYLASE KINASE"/>
    <property type="match status" value="1"/>
</dbReference>
<dbReference type="OrthoDB" id="5987198at2759"/>
<dbReference type="PROSITE" id="PS50011">
    <property type="entry name" value="PROTEIN_KINASE_DOM"/>
    <property type="match status" value="1"/>
</dbReference>
<dbReference type="GO" id="GO:0004674">
    <property type="term" value="F:protein serine/threonine kinase activity"/>
    <property type="evidence" value="ECO:0007669"/>
    <property type="project" value="TreeGrafter"/>
</dbReference>
<dbReference type="SUPFAM" id="SSF56112">
    <property type="entry name" value="Protein kinase-like (PK-like)"/>
    <property type="match status" value="1"/>
</dbReference>
<feature type="domain" description="Protein kinase" evidence="1">
    <location>
        <begin position="67"/>
        <end position="385"/>
    </location>
</feature>
<dbReference type="Proteomes" id="UP000813824">
    <property type="component" value="Unassembled WGS sequence"/>
</dbReference>
<reference evidence="2" key="1">
    <citation type="journal article" date="2021" name="New Phytol.">
        <title>Evolutionary innovations through gain and loss of genes in the ectomycorrhizal Boletales.</title>
        <authorList>
            <person name="Wu G."/>
            <person name="Miyauchi S."/>
            <person name="Morin E."/>
            <person name="Kuo A."/>
            <person name="Drula E."/>
            <person name="Varga T."/>
            <person name="Kohler A."/>
            <person name="Feng B."/>
            <person name="Cao Y."/>
            <person name="Lipzen A."/>
            <person name="Daum C."/>
            <person name="Hundley H."/>
            <person name="Pangilinan J."/>
            <person name="Johnson J."/>
            <person name="Barry K."/>
            <person name="LaButti K."/>
            <person name="Ng V."/>
            <person name="Ahrendt S."/>
            <person name="Min B."/>
            <person name="Choi I.G."/>
            <person name="Park H."/>
            <person name="Plett J.M."/>
            <person name="Magnuson J."/>
            <person name="Spatafora J.W."/>
            <person name="Nagy L.G."/>
            <person name="Henrissat B."/>
            <person name="Grigoriev I.V."/>
            <person name="Yang Z.L."/>
            <person name="Xu J."/>
            <person name="Martin F.M."/>
        </authorList>
    </citation>
    <scope>NUCLEOTIDE SEQUENCE</scope>
    <source>
        <strain evidence="2">KKN 215</strain>
    </source>
</reference>
<evidence type="ECO:0000313" key="2">
    <source>
        <dbReference type="EMBL" id="KAH8091415.1"/>
    </source>
</evidence>
<dbReference type="Gene3D" id="1.10.510.10">
    <property type="entry name" value="Transferase(Phosphotransferase) domain 1"/>
    <property type="match status" value="1"/>
</dbReference>
<organism evidence="2 3">
    <name type="scientific">Cristinia sonorae</name>
    <dbReference type="NCBI Taxonomy" id="1940300"/>
    <lineage>
        <taxon>Eukaryota</taxon>
        <taxon>Fungi</taxon>
        <taxon>Dikarya</taxon>
        <taxon>Basidiomycota</taxon>
        <taxon>Agaricomycotina</taxon>
        <taxon>Agaricomycetes</taxon>
        <taxon>Agaricomycetidae</taxon>
        <taxon>Agaricales</taxon>
        <taxon>Pleurotineae</taxon>
        <taxon>Stephanosporaceae</taxon>
        <taxon>Cristinia</taxon>
    </lineage>
</organism>
<protein>
    <submittedName>
        <fullName evidence="2">Kinase-like domain-containing protein</fullName>
    </submittedName>
</protein>
<dbReference type="Pfam" id="PF00069">
    <property type="entry name" value="Pkinase"/>
    <property type="match status" value="1"/>
</dbReference>
<dbReference type="InterPro" id="IPR011009">
    <property type="entry name" value="Kinase-like_dom_sf"/>
</dbReference>
<dbReference type="GO" id="GO:0044773">
    <property type="term" value="P:mitotic DNA damage checkpoint signaling"/>
    <property type="evidence" value="ECO:0007669"/>
    <property type="project" value="TreeGrafter"/>
</dbReference>
<dbReference type="SMART" id="SM00220">
    <property type="entry name" value="S_TKc"/>
    <property type="match status" value="1"/>
</dbReference>
<dbReference type="AlphaFoldDB" id="A0A8K0UH28"/>
<comment type="caution">
    <text evidence="2">The sequence shown here is derived from an EMBL/GenBank/DDBJ whole genome shotgun (WGS) entry which is preliminary data.</text>
</comment>
<keyword evidence="2" id="KW-0418">Kinase</keyword>
<keyword evidence="2" id="KW-0808">Transferase</keyword>
<dbReference type="EMBL" id="JAEVFJ010000036">
    <property type="protein sequence ID" value="KAH8091415.1"/>
    <property type="molecule type" value="Genomic_DNA"/>
</dbReference>
<proteinExistence type="predicted"/>
<accession>A0A8K0UH28</accession>
<gene>
    <name evidence="2" type="ORF">BXZ70DRAFT_1067377</name>
</gene>
<dbReference type="GO" id="GO:0005634">
    <property type="term" value="C:nucleus"/>
    <property type="evidence" value="ECO:0007669"/>
    <property type="project" value="TreeGrafter"/>
</dbReference>
<dbReference type="InterPro" id="IPR000719">
    <property type="entry name" value="Prot_kinase_dom"/>
</dbReference>